<evidence type="ECO:0000256" key="6">
    <source>
        <dbReference type="ARBA" id="ARBA00023136"/>
    </source>
</evidence>
<dbReference type="PANTHER" id="PTHR10332:SF10">
    <property type="entry name" value="EQUILIBRATIVE NUCLEOSIDE TRANSPORTER 4"/>
    <property type="match status" value="1"/>
</dbReference>
<dbReference type="PRINTS" id="PR01130">
    <property type="entry name" value="DERENTRNSPRT"/>
</dbReference>
<feature type="transmembrane region" description="Helical" evidence="7">
    <location>
        <begin position="238"/>
        <end position="262"/>
    </location>
</feature>
<evidence type="ECO:0000256" key="2">
    <source>
        <dbReference type="ARBA" id="ARBA00007965"/>
    </source>
</evidence>
<evidence type="ECO:0000256" key="3">
    <source>
        <dbReference type="ARBA" id="ARBA00022448"/>
    </source>
</evidence>
<dbReference type="eggNOG" id="KOG1479">
    <property type="taxonomic scope" value="Eukaryota"/>
</dbReference>
<accession>Q24G87</accession>
<dbReference type="InterPro" id="IPR002259">
    <property type="entry name" value="Eqnu_transpt"/>
</dbReference>
<dbReference type="GeneID" id="7844209"/>
<dbReference type="AlphaFoldDB" id="Q24G87"/>
<organism evidence="8 9">
    <name type="scientific">Tetrahymena thermophila (strain SB210)</name>
    <dbReference type="NCBI Taxonomy" id="312017"/>
    <lineage>
        <taxon>Eukaryota</taxon>
        <taxon>Sar</taxon>
        <taxon>Alveolata</taxon>
        <taxon>Ciliophora</taxon>
        <taxon>Intramacronucleata</taxon>
        <taxon>Oligohymenophorea</taxon>
        <taxon>Hymenostomatida</taxon>
        <taxon>Tetrahymenina</taxon>
        <taxon>Tetrahymenidae</taxon>
        <taxon>Tetrahymena</taxon>
    </lineage>
</organism>
<evidence type="ECO:0000256" key="4">
    <source>
        <dbReference type="ARBA" id="ARBA00022692"/>
    </source>
</evidence>
<keyword evidence="9" id="KW-1185">Reference proteome</keyword>
<dbReference type="KEGG" id="tet:TTHERM_00907070"/>
<keyword evidence="4 7" id="KW-0812">Transmembrane</keyword>
<evidence type="ECO:0000256" key="7">
    <source>
        <dbReference type="SAM" id="Phobius"/>
    </source>
</evidence>
<dbReference type="EMBL" id="GG662258">
    <property type="protein sequence ID" value="EAS06843.2"/>
    <property type="molecule type" value="Genomic_DNA"/>
</dbReference>
<feature type="transmembrane region" description="Helical" evidence="7">
    <location>
        <begin position="274"/>
        <end position="297"/>
    </location>
</feature>
<dbReference type="PANTHER" id="PTHR10332">
    <property type="entry name" value="EQUILIBRATIVE NUCLEOSIDE TRANSPORTER"/>
    <property type="match status" value="1"/>
</dbReference>
<dbReference type="Proteomes" id="UP000009168">
    <property type="component" value="Unassembled WGS sequence"/>
</dbReference>
<dbReference type="InParanoid" id="Q24G87"/>
<comment type="similarity">
    <text evidence="2">Belongs to the SLC29A/ENT transporter (TC 2.A.57) family.</text>
</comment>
<evidence type="ECO:0000256" key="1">
    <source>
        <dbReference type="ARBA" id="ARBA00004141"/>
    </source>
</evidence>
<dbReference type="HOGENOM" id="CLU_654700_0_0_1"/>
<dbReference type="OrthoDB" id="427043at2759"/>
<sequence>MVLCFIIGTFNCISQNCSIAFISQFDKSNQGIFWIFTSLSGLSMNIARAVILAICGKDDDGITKRTLTCFIIACLIIYATIFCLFKFLKSKQYTYSHSLSTSNSETEVKSQLDNQNDEIVIEFTENEEIISKPSFKSCLISVKYIALFLFTNYVISFMLFPGVSIYQKRYSFIDSLAWSSLIMQILFNLGDFFGKIISSFHFYSSVLLYALTILRGIFFYTFLMSAREPDDQFFGNDYFAMVDIFIFGLTHGFVASGLMQIGAKKSFNPEEKNIISFILAFFFTLGLSAGTFLALILEEH</sequence>
<dbReference type="GO" id="GO:0005337">
    <property type="term" value="F:nucleoside transmembrane transporter activity"/>
    <property type="evidence" value="ECO:0007669"/>
    <property type="project" value="InterPro"/>
</dbReference>
<keyword evidence="3" id="KW-0813">Transport</keyword>
<feature type="transmembrane region" description="Helical" evidence="7">
    <location>
        <begin position="67"/>
        <end position="88"/>
    </location>
</feature>
<evidence type="ECO:0000256" key="5">
    <source>
        <dbReference type="ARBA" id="ARBA00022989"/>
    </source>
</evidence>
<evidence type="ECO:0000313" key="9">
    <source>
        <dbReference type="Proteomes" id="UP000009168"/>
    </source>
</evidence>
<gene>
    <name evidence="8" type="ORF">TTHERM_00907070</name>
</gene>
<keyword evidence="6 7" id="KW-0472">Membrane</keyword>
<feature type="transmembrane region" description="Helical" evidence="7">
    <location>
        <begin position="206"/>
        <end position="226"/>
    </location>
</feature>
<comment type="subcellular location">
    <subcellularLocation>
        <location evidence="1">Membrane</location>
        <topology evidence="1">Multi-pass membrane protein</topology>
    </subcellularLocation>
</comment>
<evidence type="ECO:0000313" key="8">
    <source>
        <dbReference type="EMBL" id="EAS06843.2"/>
    </source>
</evidence>
<dbReference type="RefSeq" id="XP_001027085.2">
    <property type="nucleotide sequence ID" value="XM_001027085.2"/>
</dbReference>
<feature type="transmembrane region" description="Helical" evidence="7">
    <location>
        <begin position="32"/>
        <end position="55"/>
    </location>
</feature>
<protein>
    <submittedName>
        <fullName evidence="8">Nucleoside transporter family protein</fullName>
    </submittedName>
</protein>
<reference evidence="9" key="1">
    <citation type="journal article" date="2006" name="PLoS Biol.">
        <title>Macronuclear genome sequence of the ciliate Tetrahymena thermophila, a model eukaryote.</title>
        <authorList>
            <person name="Eisen J.A."/>
            <person name="Coyne R.S."/>
            <person name="Wu M."/>
            <person name="Wu D."/>
            <person name="Thiagarajan M."/>
            <person name="Wortman J.R."/>
            <person name="Badger J.H."/>
            <person name="Ren Q."/>
            <person name="Amedeo P."/>
            <person name="Jones K.M."/>
            <person name="Tallon L.J."/>
            <person name="Delcher A.L."/>
            <person name="Salzberg S.L."/>
            <person name="Silva J.C."/>
            <person name="Haas B.J."/>
            <person name="Majoros W.H."/>
            <person name="Farzad M."/>
            <person name="Carlton J.M."/>
            <person name="Smith R.K. Jr."/>
            <person name="Garg J."/>
            <person name="Pearlman R.E."/>
            <person name="Karrer K.M."/>
            <person name="Sun L."/>
            <person name="Manning G."/>
            <person name="Elde N.C."/>
            <person name="Turkewitz A.P."/>
            <person name="Asai D.J."/>
            <person name="Wilkes D.E."/>
            <person name="Wang Y."/>
            <person name="Cai H."/>
            <person name="Collins K."/>
            <person name="Stewart B.A."/>
            <person name="Lee S.R."/>
            <person name="Wilamowska K."/>
            <person name="Weinberg Z."/>
            <person name="Ruzzo W.L."/>
            <person name="Wloga D."/>
            <person name="Gaertig J."/>
            <person name="Frankel J."/>
            <person name="Tsao C.-C."/>
            <person name="Gorovsky M.A."/>
            <person name="Keeling P.J."/>
            <person name="Waller R.F."/>
            <person name="Patron N.J."/>
            <person name="Cherry J.M."/>
            <person name="Stover N.A."/>
            <person name="Krieger C.J."/>
            <person name="del Toro C."/>
            <person name="Ryder H.F."/>
            <person name="Williamson S.C."/>
            <person name="Barbeau R.A."/>
            <person name="Hamilton E.P."/>
            <person name="Orias E."/>
        </authorList>
    </citation>
    <scope>NUCLEOTIDE SEQUENCE [LARGE SCALE GENOMIC DNA]</scope>
    <source>
        <strain evidence="9">SB210</strain>
    </source>
</reference>
<dbReference type="InterPro" id="IPR036259">
    <property type="entry name" value="MFS_trans_sf"/>
</dbReference>
<dbReference type="SUPFAM" id="SSF103473">
    <property type="entry name" value="MFS general substrate transporter"/>
    <property type="match status" value="1"/>
</dbReference>
<name>Q24G87_TETTS</name>
<feature type="transmembrane region" description="Helical" evidence="7">
    <location>
        <begin position="144"/>
        <end position="163"/>
    </location>
</feature>
<proteinExistence type="inferred from homology"/>
<dbReference type="Pfam" id="PF01733">
    <property type="entry name" value="Nucleoside_tran"/>
    <property type="match status" value="1"/>
</dbReference>
<dbReference type="GO" id="GO:0005886">
    <property type="term" value="C:plasma membrane"/>
    <property type="evidence" value="ECO:0007669"/>
    <property type="project" value="TreeGrafter"/>
</dbReference>
<keyword evidence="5 7" id="KW-1133">Transmembrane helix</keyword>